<keyword evidence="1" id="KW-0732">Signal</keyword>
<feature type="chain" id="PRO_5005466445" evidence="1">
    <location>
        <begin position="30"/>
        <end position="412"/>
    </location>
</feature>
<dbReference type="OrthoDB" id="9788661at2"/>
<evidence type="ECO:0000256" key="1">
    <source>
        <dbReference type="SAM" id="SignalP"/>
    </source>
</evidence>
<protein>
    <submittedName>
        <fullName evidence="2">Uncharacterized protein</fullName>
    </submittedName>
</protein>
<dbReference type="KEGG" id="llu:AKJ09_05913"/>
<sequence>MSLRLRTPATIVTVVALALPACGSGDAGATDAVENVGRVSSALYSLPPAPVPFTPQPCQDAGQCDAVDTAIRAMSAKYKLPRWFYYAVVNRESTFDPNSWTNYNGLIGLGLTQLTESTHTGVPYPMNLLSPNPVTDPADPSYLDYQQWLYDKGVDYFCNSSQIPAAQRVCNWIDMRNVTPLSTQNDWSDPVKNLDRYSSAYAAPAYNLFRTRYPGESATTTLRRVAYYWRYGIFEEGFPNYDPSDYLPGEYGYDQYASDYRSAVEAQDGVWNGLVAIPQSTFTWMFYGDYQGKDMWHSTDSNGGVVAGGGYSLRTGYLQTTHRFGNGPNSVKVTAYGGTAGGVAPIMRVVVGDQTLGSVQVTGTSSSETGYFFYYSPSTPTTQPIRVVFDNGGAVGTQIRSLTVMSVMAWRQ</sequence>
<dbReference type="Gene3D" id="1.10.530.10">
    <property type="match status" value="1"/>
</dbReference>
<feature type="signal peptide" evidence="1">
    <location>
        <begin position="1"/>
        <end position="29"/>
    </location>
</feature>
<name>A0A0K1Q1H7_9BACT</name>
<dbReference type="Proteomes" id="UP000064967">
    <property type="component" value="Chromosome"/>
</dbReference>
<dbReference type="SUPFAM" id="SSF53955">
    <property type="entry name" value="Lysozyme-like"/>
    <property type="match status" value="1"/>
</dbReference>
<gene>
    <name evidence="2" type="ORF">AKJ09_05913</name>
</gene>
<reference evidence="2 3" key="1">
    <citation type="submission" date="2015-08" db="EMBL/GenBank/DDBJ databases">
        <authorList>
            <person name="Babu N.S."/>
            <person name="Beckwith C.J."/>
            <person name="Beseler K.G."/>
            <person name="Brison A."/>
            <person name="Carone J.V."/>
            <person name="Caskin T.P."/>
            <person name="Diamond M."/>
            <person name="Durham M.E."/>
            <person name="Foxe J.M."/>
            <person name="Go M."/>
            <person name="Henderson B.A."/>
            <person name="Jones I.B."/>
            <person name="McGettigan J.A."/>
            <person name="Micheletti S.J."/>
            <person name="Nasrallah M.E."/>
            <person name="Ortiz D."/>
            <person name="Piller C.R."/>
            <person name="Privatt S.R."/>
            <person name="Schneider S.L."/>
            <person name="Sharp S."/>
            <person name="Smith T.C."/>
            <person name="Stanton J.D."/>
            <person name="Ullery H.E."/>
            <person name="Wilson R.J."/>
            <person name="Serrano M.G."/>
            <person name="Buck G."/>
            <person name="Lee V."/>
            <person name="Wang Y."/>
            <person name="Carvalho R."/>
            <person name="Voegtly L."/>
            <person name="Shi R."/>
            <person name="Duckworth R."/>
            <person name="Johnson A."/>
            <person name="Loviza R."/>
            <person name="Walstead R."/>
            <person name="Shah Z."/>
            <person name="Kiflezghi M."/>
            <person name="Wade K."/>
            <person name="Ball S.L."/>
            <person name="Bradley K.W."/>
            <person name="Asai D.J."/>
            <person name="Bowman C.A."/>
            <person name="Russell D.A."/>
            <person name="Pope W.H."/>
            <person name="Jacobs-Sera D."/>
            <person name="Hendrix R.W."/>
            <person name="Hatfull G.F."/>
        </authorList>
    </citation>
    <scope>NUCLEOTIDE SEQUENCE [LARGE SCALE GENOMIC DNA]</scope>
    <source>
        <strain evidence="2 3">DSM 27648</strain>
    </source>
</reference>
<evidence type="ECO:0000313" key="3">
    <source>
        <dbReference type="Proteomes" id="UP000064967"/>
    </source>
</evidence>
<dbReference type="InterPro" id="IPR023346">
    <property type="entry name" value="Lysozyme-like_dom_sf"/>
</dbReference>
<accession>A0A0K1Q1H7</accession>
<dbReference type="AlphaFoldDB" id="A0A0K1Q1H7"/>
<organism evidence="2 3">
    <name type="scientific">Labilithrix luteola</name>
    <dbReference type="NCBI Taxonomy" id="1391654"/>
    <lineage>
        <taxon>Bacteria</taxon>
        <taxon>Pseudomonadati</taxon>
        <taxon>Myxococcota</taxon>
        <taxon>Polyangia</taxon>
        <taxon>Polyangiales</taxon>
        <taxon>Labilitrichaceae</taxon>
        <taxon>Labilithrix</taxon>
    </lineage>
</organism>
<keyword evidence="3" id="KW-1185">Reference proteome</keyword>
<proteinExistence type="predicted"/>
<evidence type="ECO:0000313" key="2">
    <source>
        <dbReference type="EMBL" id="AKU99249.1"/>
    </source>
</evidence>
<dbReference type="EMBL" id="CP012333">
    <property type="protein sequence ID" value="AKU99249.1"/>
    <property type="molecule type" value="Genomic_DNA"/>
</dbReference>
<dbReference type="RefSeq" id="WP_146650624.1">
    <property type="nucleotide sequence ID" value="NZ_CP012333.1"/>
</dbReference>